<gene>
    <name evidence="1" type="ORF">A9B99_01330</name>
</gene>
<reference evidence="2" key="1">
    <citation type="submission" date="2016-05" db="EMBL/GenBank/DDBJ databases">
        <authorList>
            <person name="Behera P."/>
            <person name="Vaishampayan P."/>
            <person name="Singh N."/>
            <person name="Raina V."/>
            <person name="Suar M."/>
            <person name="Pattnaik A."/>
            <person name="Rastogi G."/>
        </authorList>
    </citation>
    <scope>NUCLEOTIDE SEQUENCE [LARGE SCALE GENOMIC DNA]</scope>
    <source>
        <strain evidence="2">MP23</strain>
    </source>
</reference>
<evidence type="ECO:0000313" key="2">
    <source>
        <dbReference type="Proteomes" id="UP000078225"/>
    </source>
</evidence>
<comment type="caution">
    <text evidence="1">The sequence shown here is derived from an EMBL/GenBank/DDBJ whole genome shotgun (WGS) entry which is preliminary data.</text>
</comment>
<evidence type="ECO:0000313" key="1">
    <source>
        <dbReference type="EMBL" id="OAT78406.1"/>
    </source>
</evidence>
<dbReference type="AlphaFoldDB" id="A0A1B7L803"/>
<proteinExistence type="predicted"/>
<protein>
    <submittedName>
        <fullName evidence="1">Uncharacterized protein</fullName>
    </submittedName>
</protein>
<accession>A0A1B7L803</accession>
<name>A0A1B7L803_9ENTR</name>
<dbReference type="Proteomes" id="UP000078225">
    <property type="component" value="Unassembled WGS sequence"/>
</dbReference>
<organism evidence="1 2">
    <name type="scientific">Mangrovibacter phragmitis</name>
    <dbReference type="NCBI Taxonomy" id="1691903"/>
    <lineage>
        <taxon>Bacteria</taxon>
        <taxon>Pseudomonadati</taxon>
        <taxon>Pseudomonadota</taxon>
        <taxon>Gammaproteobacteria</taxon>
        <taxon>Enterobacterales</taxon>
        <taxon>Enterobacteriaceae</taxon>
        <taxon>Mangrovibacter</taxon>
    </lineage>
</organism>
<dbReference type="EMBL" id="LYRP01000001">
    <property type="protein sequence ID" value="OAT78406.1"/>
    <property type="molecule type" value="Genomic_DNA"/>
</dbReference>
<sequence length="61" mass="6827">MHGAFSLFCSKKNPLSAGCGICFARSKLYYTARYQEVRHHLLLLEMSCVIADTSSVNLRTS</sequence>
<dbReference type="STRING" id="1691903.A9B99_01330"/>
<keyword evidence="2" id="KW-1185">Reference proteome</keyword>